<comment type="similarity">
    <text evidence="1">Belongs to the peptidase S10 family.</text>
</comment>
<protein>
    <submittedName>
        <fullName evidence="8">Carboxypeptidase S1</fullName>
    </submittedName>
</protein>
<evidence type="ECO:0000313" key="8">
    <source>
        <dbReference type="EMBL" id="KAH7135816.1"/>
    </source>
</evidence>
<evidence type="ECO:0000256" key="5">
    <source>
        <dbReference type="ARBA" id="ARBA00023180"/>
    </source>
</evidence>
<evidence type="ECO:0000313" key="9">
    <source>
        <dbReference type="Proteomes" id="UP000700596"/>
    </source>
</evidence>
<feature type="region of interest" description="Disordered" evidence="6">
    <location>
        <begin position="547"/>
        <end position="591"/>
    </location>
</feature>
<proteinExistence type="inferred from homology"/>
<comment type="caution">
    <text evidence="8">The sequence shown here is derived from an EMBL/GenBank/DDBJ whole genome shotgun (WGS) entry which is preliminary data.</text>
</comment>
<gene>
    <name evidence="8" type="ORF">B0J11DRAFT_576379</name>
</gene>
<dbReference type="InterPro" id="IPR001563">
    <property type="entry name" value="Peptidase_S10"/>
</dbReference>
<dbReference type="GO" id="GO:0006508">
    <property type="term" value="P:proteolysis"/>
    <property type="evidence" value="ECO:0007669"/>
    <property type="project" value="UniProtKB-KW"/>
</dbReference>
<keyword evidence="4" id="KW-0378">Hydrolase</keyword>
<keyword evidence="5" id="KW-0325">Glycoprotein</keyword>
<dbReference type="OrthoDB" id="443318at2759"/>
<dbReference type="Gene3D" id="3.40.50.1820">
    <property type="entry name" value="alpha/beta hydrolase"/>
    <property type="match status" value="1"/>
</dbReference>
<evidence type="ECO:0000256" key="4">
    <source>
        <dbReference type="ARBA" id="ARBA00022801"/>
    </source>
</evidence>
<sequence>MRPTLAKSAVASFAIGVTAQFVPAPTDLITKNGYAGIDVRYKEVPTGICELDPNVKSFSGYADVGENQHIFWWFFEARNQDPTEAPLTVWINGGPGSTSMIGLFEELGPCYIDINGDVINNPYSWSNASNMLFIDQPTTVGFSYSIPVPGYKDKDGYIIQLPNTTCPEYAQQFGTCGTYSKADLSLTANTTEGAAPNLWKTLQGFMGAFPDYSRNGFSFTTESYGGHYAPVFNEYILEQNAKNISGAHHIELENVLIGNGWFDPLSQYQAYYNFSIYPGNTYDITFNESVAAEWYNNLYGEGNCLDQTKQCYLTGENAICARADEFCYNKVEYLYDLYSGRDEYDARELTPDPFPYGYYQKYLNSAKVQKAIGAYQNFSGSSSTVSYAFGNTGDDDRESGTIEACQKLLDAGVQVMLYYGDADYNCNWLGGEVVADLIGAPGYNTSGYVDINTTDGIVHGQVKQSDLFSFLRIYESGHEVPFYQPLASLEIFERALGQVDIATGKKKVQKGGGYRTVGTRKSEYREGNSTVQFDVLPANATYNTKLNAPDPVPTWAPARNTTKRSKGSLTRRSAGRLGRPIKTRGGQRPAR</sequence>
<dbReference type="GO" id="GO:0000324">
    <property type="term" value="C:fungal-type vacuole"/>
    <property type="evidence" value="ECO:0007669"/>
    <property type="project" value="TreeGrafter"/>
</dbReference>
<dbReference type="Pfam" id="PF00450">
    <property type="entry name" value="Peptidase_S10"/>
    <property type="match status" value="1"/>
</dbReference>
<dbReference type="GO" id="GO:0004185">
    <property type="term" value="F:serine-type carboxypeptidase activity"/>
    <property type="evidence" value="ECO:0007669"/>
    <property type="project" value="InterPro"/>
</dbReference>
<dbReference type="SUPFAM" id="SSF53474">
    <property type="entry name" value="alpha/beta-Hydrolases"/>
    <property type="match status" value="1"/>
</dbReference>
<accession>A0A9P9EET4</accession>
<feature type="signal peptide" evidence="7">
    <location>
        <begin position="1"/>
        <end position="19"/>
    </location>
</feature>
<organism evidence="8 9">
    <name type="scientific">Dendryphion nanum</name>
    <dbReference type="NCBI Taxonomy" id="256645"/>
    <lineage>
        <taxon>Eukaryota</taxon>
        <taxon>Fungi</taxon>
        <taxon>Dikarya</taxon>
        <taxon>Ascomycota</taxon>
        <taxon>Pezizomycotina</taxon>
        <taxon>Dothideomycetes</taxon>
        <taxon>Pleosporomycetidae</taxon>
        <taxon>Pleosporales</taxon>
        <taxon>Torulaceae</taxon>
        <taxon>Dendryphion</taxon>
    </lineage>
</organism>
<keyword evidence="9" id="KW-1185">Reference proteome</keyword>
<name>A0A9P9EET4_9PLEO</name>
<evidence type="ECO:0000256" key="3">
    <source>
        <dbReference type="ARBA" id="ARBA00022670"/>
    </source>
</evidence>
<evidence type="ECO:0000256" key="1">
    <source>
        <dbReference type="ARBA" id="ARBA00009431"/>
    </source>
</evidence>
<dbReference type="PANTHER" id="PTHR11802">
    <property type="entry name" value="SERINE PROTEASE FAMILY S10 SERINE CARBOXYPEPTIDASE"/>
    <property type="match status" value="1"/>
</dbReference>
<dbReference type="PANTHER" id="PTHR11802:SF64">
    <property type="entry name" value="CARBOXYPEPTIDASE"/>
    <property type="match status" value="1"/>
</dbReference>
<dbReference type="InterPro" id="IPR029058">
    <property type="entry name" value="AB_hydrolase_fold"/>
</dbReference>
<evidence type="ECO:0000256" key="6">
    <source>
        <dbReference type="SAM" id="MobiDB-lite"/>
    </source>
</evidence>
<dbReference type="PRINTS" id="PR00724">
    <property type="entry name" value="CRBOXYPTASEC"/>
</dbReference>
<keyword evidence="2 8" id="KW-0121">Carboxypeptidase</keyword>
<dbReference type="Proteomes" id="UP000700596">
    <property type="component" value="Unassembled WGS sequence"/>
</dbReference>
<feature type="chain" id="PRO_5040253153" evidence="7">
    <location>
        <begin position="20"/>
        <end position="591"/>
    </location>
</feature>
<keyword evidence="3" id="KW-0645">Protease</keyword>
<dbReference type="EMBL" id="JAGMWT010000002">
    <property type="protein sequence ID" value="KAH7135816.1"/>
    <property type="molecule type" value="Genomic_DNA"/>
</dbReference>
<keyword evidence="7" id="KW-0732">Signal</keyword>
<evidence type="ECO:0000256" key="2">
    <source>
        <dbReference type="ARBA" id="ARBA00022645"/>
    </source>
</evidence>
<evidence type="ECO:0000256" key="7">
    <source>
        <dbReference type="SAM" id="SignalP"/>
    </source>
</evidence>
<dbReference type="AlphaFoldDB" id="A0A9P9EET4"/>
<reference evidence="8" key="1">
    <citation type="journal article" date="2021" name="Nat. Commun.">
        <title>Genetic determinants of endophytism in the Arabidopsis root mycobiome.</title>
        <authorList>
            <person name="Mesny F."/>
            <person name="Miyauchi S."/>
            <person name="Thiergart T."/>
            <person name="Pickel B."/>
            <person name="Atanasova L."/>
            <person name="Karlsson M."/>
            <person name="Huettel B."/>
            <person name="Barry K.W."/>
            <person name="Haridas S."/>
            <person name="Chen C."/>
            <person name="Bauer D."/>
            <person name="Andreopoulos W."/>
            <person name="Pangilinan J."/>
            <person name="LaButti K."/>
            <person name="Riley R."/>
            <person name="Lipzen A."/>
            <person name="Clum A."/>
            <person name="Drula E."/>
            <person name="Henrissat B."/>
            <person name="Kohler A."/>
            <person name="Grigoriev I.V."/>
            <person name="Martin F.M."/>
            <person name="Hacquard S."/>
        </authorList>
    </citation>
    <scope>NUCLEOTIDE SEQUENCE</scope>
    <source>
        <strain evidence="8">MPI-CAGE-CH-0243</strain>
    </source>
</reference>